<accession>A0A0L0C5A3</accession>
<dbReference type="EMBL" id="JRES01000902">
    <property type="protein sequence ID" value="KNC27460.1"/>
    <property type="molecule type" value="Genomic_DNA"/>
</dbReference>
<evidence type="ECO:0000313" key="2">
    <source>
        <dbReference type="Proteomes" id="UP000037069"/>
    </source>
</evidence>
<name>A0A0L0C5A3_LUCCU</name>
<organism evidence="1 2">
    <name type="scientific">Lucilia cuprina</name>
    <name type="common">Green bottle fly</name>
    <name type="synonym">Australian sheep blowfly</name>
    <dbReference type="NCBI Taxonomy" id="7375"/>
    <lineage>
        <taxon>Eukaryota</taxon>
        <taxon>Metazoa</taxon>
        <taxon>Ecdysozoa</taxon>
        <taxon>Arthropoda</taxon>
        <taxon>Hexapoda</taxon>
        <taxon>Insecta</taxon>
        <taxon>Pterygota</taxon>
        <taxon>Neoptera</taxon>
        <taxon>Endopterygota</taxon>
        <taxon>Diptera</taxon>
        <taxon>Brachycera</taxon>
        <taxon>Muscomorpha</taxon>
        <taxon>Oestroidea</taxon>
        <taxon>Calliphoridae</taxon>
        <taxon>Luciliinae</taxon>
        <taxon>Lucilia</taxon>
    </lineage>
</organism>
<evidence type="ECO:0000313" key="1">
    <source>
        <dbReference type="EMBL" id="KNC27460.1"/>
    </source>
</evidence>
<protein>
    <submittedName>
        <fullName evidence="1">Uncharacterized protein</fullName>
    </submittedName>
</protein>
<dbReference type="Proteomes" id="UP000037069">
    <property type="component" value="Unassembled WGS sequence"/>
</dbReference>
<reference evidence="1 2" key="1">
    <citation type="journal article" date="2015" name="Nat. Commun.">
        <title>Lucilia cuprina genome unlocks parasitic fly biology to underpin future interventions.</title>
        <authorList>
            <person name="Anstead C.A."/>
            <person name="Korhonen P.K."/>
            <person name="Young N.D."/>
            <person name="Hall R.S."/>
            <person name="Jex A.R."/>
            <person name="Murali S.C."/>
            <person name="Hughes D.S."/>
            <person name="Lee S.F."/>
            <person name="Perry T."/>
            <person name="Stroehlein A.J."/>
            <person name="Ansell B.R."/>
            <person name="Breugelmans B."/>
            <person name="Hofmann A."/>
            <person name="Qu J."/>
            <person name="Dugan S."/>
            <person name="Lee S.L."/>
            <person name="Chao H."/>
            <person name="Dinh H."/>
            <person name="Han Y."/>
            <person name="Doddapaneni H.V."/>
            <person name="Worley K.C."/>
            <person name="Muzny D.M."/>
            <person name="Ioannidis P."/>
            <person name="Waterhouse R.M."/>
            <person name="Zdobnov E.M."/>
            <person name="James P.J."/>
            <person name="Bagnall N.H."/>
            <person name="Kotze A.C."/>
            <person name="Gibbs R.A."/>
            <person name="Richards S."/>
            <person name="Batterham P."/>
            <person name="Gasser R.B."/>
        </authorList>
    </citation>
    <scope>NUCLEOTIDE SEQUENCE [LARGE SCALE GENOMIC DNA]</scope>
    <source>
        <strain evidence="1 2">LS</strain>
        <tissue evidence="1">Full body</tissue>
    </source>
</reference>
<comment type="caution">
    <text evidence="1">The sequence shown here is derived from an EMBL/GenBank/DDBJ whole genome shotgun (WGS) entry which is preliminary data.</text>
</comment>
<proteinExistence type="predicted"/>
<keyword evidence="2" id="KW-1185">Reference proteome</keyword>
<dbReference type="AlphaFoldDB" id="A0A0L0C5A3"/>
<sequence length="183" mass="20905">MSISKEAPNKRRKSRKRAAVLLRFCQKKTPNDLCFAVYNAGNSTAKIPIFRQSKAEDLVNNTIVDQAIASKAKQPIESVRFELNQVIWVLTTSTTWIPKKPQPTDQPGYSPADNWPPVVQDYVVFCFVLFSIYARTRQGNKLSTPIYTPGRPQVLEALIYPRIAMHHDVTLIKKTYPGRKRQM</sequence>
<gene>
    <name evidence="1" type="ORF">FF38_06526</name>
</gene>